<organism evidence="1 2">
    <name type="scientific">Symbiodinium microadriaticum</name>
    <name type="common">Dinoflagellate</name>
    <name type="synonym">Zooxanthella microadriatica</name>
    <dbReference type="NCBI Taxonomy" id="2951"/>
    <lineage>
        <taxon>Eukaryota</taxon>
        <taxon>Sar</taxon>
        <taxon>Alveolata</taxon>
        <taxon>Dinophyceae</taxon>
        <taxon>Suessiales</taxon>
        <taxon>Symbiodiniaceae</taxon>
        <taxon>Symbiodinium</taxon>
    </lineage>
</organism>
<evidence type="ECO:0000313" key="1">
    <source>
        <dbReference type="EMBL" id="OLP90681.1"/>
    </source>
</evidence>
<reference evidence="1 2" key="1">
    <citation type="submission" date="2016-02" db="EMBL/GenBank/DDBJ databases">
        <title>Genome analysis of coral dinoflagellate symbionts highlights evolutionary adaptations to a symbiotic lifestyle.</title>
        <authorList>
            <person name="Aranda M."/>
            <person name="Li Y."/>
            <person name="Liew Y.J."/>
            <person name="Baumgarten S."/>
            <person name="Simakov O."/>
            <person name="Wilson M."/>
            <person name="Piel J."/>
            <person name="Ashoor H."/>
            <person name="Bougouffa S."/>
            <person name="Bajic V.B."/>
            <person name="Ryu T."/>
            <person name="Ravasi T."/>
            <person name="Bayer T."/>
            <person name="Micklem G."/>
            <person name="Kim H."/>
            <person name="Bhak J."/>
            <person name="Lajeunesse T.C."/>
            <person name="Voolstra C.R."/>
        </authorList>
    </citation>
    <scope>NUCLEOTIDE SEQUENCE [LARGE SCALE GENOMIC DNA]</scope>
    <source>
        <strain evidence="1 2">CCMP2467</strain>
    </source>
</reference>
<dbReference type="InterPro" id="IPR011009">
    <property type="entry name" value="Kinase-like_dom_sf"/>
</dbReference>
<comment type="caution">
    <text evidence="1">The sequence shown here is derived from an EMBL/GenBank/DDBJ whole genome shotgun (WGS) entry which is preliminary data.</text>
</comment>
<accession>A0A1Q9D641</accession>
<dbReference type="OrthoDB" id="421511at2759"/>
<protein>
    <submittedName>
        <fullName evidence="1">Uncharacterized protein</fullName>
    </submittedName>
</protein>
<gene>
    <name evidence="1" type="ORF">AK812_SmicGene27707</name>
</gene>
<evidence type="ECO:0000313" key="2">
    <source>
        <dbReference type="Proteomes" id="UP000186817"/>
    </source>
</evidence>
<sequence length="431" mass="46590">MASGAQGRSYCSADTKYFQKVVKEDTVPSGAQSSVQGGTLLASGRPQDAYGWEYGRAGIGKGSGIEEPFAPWKSYDISAALEMLHRAHIVHANIHADNVMLRNTGLVHPVPLLPSLQANGEVKYAEVPAENLRSLCNSNQAIGRGLGPPSKHNGDVNYTCLYHCSSPFGECGEMVKKRRSAYFTCLGDSVFQKTTTGGGRHQAPPAPAHGHNGQPLRLMPYREHGDALLALQVGPVHGIWPAAGQPAVDAGLTTLFSQGIFFGAYSQGPLVGLRAQTTRFPMVSRLLNAVVYTLCGVHSHSTLFLARNRAMGLHSDRHNHKSVRNVLIPLSVFAGGQLFVESEEGDVSLDVQSNIRGHVHPITLPYLAFDAQKRHSILPWSGCRMILGTFHIRDADRLPLGTRNLLRALSYPLHKDGQVSLEEAEAVTSAD</sequence>
<dbReference type="AlphaFoldDB" id="A0A1Q9D641"/>
<dbReference type="EMBL" id="LSRX01000699">
    <property type="protein sequence ID" value="OLP90681.1"/>
    <property type="molecule type" value="Genomic_DNA"/>
</dbReference>
<keyword evidence="2" id="KW-1185">Reference proteome</keyword>
<dbReference type="Proteomes" id="UP000186817">
    <property type="component" value="Unassembled WGS sequence"/>
</dbReference>
<dbReference type="SUPFAM" id="SSF56112">
    <property type="entry name" value="Protein kinase-like (PK-like)"/>
    <property type="match status" value="1"/>
</dbReference>
<proteinExistence type="predicted"/>
<name>A0A1Q9D641_SYMMI</name>